<dbReference type="eggNOG" id="KOG2741">
    <property type="taxonomic scope" value="Eukaryota"/>
</dbReference>
<evidence type="ECO:0000259" key="3">
    <source>
        <dbReference type="Pfam" id="PF22725"/>
    </source>
</evidence>
<dbReference type="STRING" id="51511.ENSCSAVP00000014467"/>
<name>H2ZA52_CIOSA</name>
<proteinExistence type="inferred from homology"/>
<dbReference type="AlphaFoldDB" id="H2ZA52"/>
<dbReference type="InParanoid" id="H2ZA52"/>
<dbReference type="GO" id="GO:0016491">
    <property type="term" value="F:oxidoreductase activity"/>
    <property type="evidence" value="ECO:0007669"/>
    <property type="project" value="UniProtKB-KW"/>
</dbReference>
<dbReference type="OMA" id="MEGKCEL"/>
<dbReference type="HOGENOM" id="CLU_1577936_0_0_1"/>
<evidence type="ECO:0000313" key="5">
    <source>
        <dbReference type="Proteomes" id="UP000007875"/>
    </source>
</evidence>
<dbReference type="GO" id="GO:0005737">
    <property type="term" value="C:cytoplasm"/>
    <property type="evidence" value="ECO:0007669"/>
    <property type="project" value="TreeGrafter"/>
</dbReference>
<dbReference type="PANTHER" id="PTHR42840:SF3">
    <property type="entry name" value="BINDING ROSSMANN FOLD OXIDOREDUCTASE, PUTATIVE (AFU_ORTHOLOGUE AFUA_2G10240)-RELATED"/>
    <property type="match status" value="1"/>
</dbReference>
<sequence length="169" mass="18865">MIRWIVGEDPVTLYTTAHVSDPDIKALDDVDTVYIVMKFPSGVLAHIDISRYCSYGYDQTVQIYGDSGNLISANPLKTGLIKNGGLERDEIFFSFDSRYADAYKEELAHFVNLIKGKTSTCCIKPCDTLKATMLCCAAEESHRTGKHIVVANYFKEAFGAYIDDPIMNE</sequence>
<keyword evidence="5" id="KW-1185">Reference proteome</keyword>
<feature type="domain" description="GFO/IDH/MocA-like oxidoreductase" evidence="3">
    <location>
        <begin position="1"/>
        <end position="70"/>
    </location>
</feature>
<dbReference type="Proteomes" id="UP000007875">
    <property type="component" value="Unassembled WGS sequence"/>
</dbReference>
<comment type="similarity">
    <text evidence="1">Belongs to the Gfo/Idh/MocA family.</text>
</comment>
<reference evidence="4" key="2">
    <citation type="submission" date="2025-08" db="UniProtKB">
        <authorList>
            <consortium name="Ensembl"/>
        </authorList>
    </citation>
    <scope>IDENTIFICATION</scope>
</reference>
<reference evidence="4" key="3">
    <citation type="submission" date="2025-09" db="UniProtKB">
        <authorList>
            <consortium name="Ensembl"/>
        </authorList>
    </citation>
    <scope>IDENTIFICATION</scope>
</reference>
<dbReference type="PANTHER" id="PTHR42840">
    <property type="entry name" value="NAD(P)-BINDING ROSSMANN-FOLD SUPERFAMILY PROTEIN-RELATED"/>
    <property type="match status" value="1"/>
</dbReference>
<keyword evidence="2" id="KW-0560">Oxidoreductase</keyword>
<dbReference type="SUPFAM" id="SSF55347">
    <property type="entry name" value="Glyceraldehyde-3-phosphate dehydrogenase-like, C-terminal domain"/>
    <property type="match status" value="1"/>
</dbReference>
<organism evidence="4 5">
    <name type="scientific">Ciona savignyi</name>
    <name type="common">Pacific transparent sea squirt</name>
    <dbReference type="NCBI Taxonomy" id="51511"/>
    <lineage>
        <taxon>Eukaryota</taxon>
        <taxon>Metazoa</taxon>
        <taxon>Chordata</taxon>
        <taxon>Tunicata</taxon>
        <taxon>Ascidiacea</taxon>
        <taxon>Phlebobranchia</taxon>
        <taxon>Cionidae</taxon>
        <taxon>Ciona</taxon>
    </lineage>
</organism>
<evidence type="ECO:0000256" key="2">
    <source>
        <dbReference type="ARBA" id="ARBA00023002"/>
    </source>
</evidence>
<protein>
    <recommendedName>
        <fullName evidence="3">GFO/IDH/MocA-like oxidoreductase domain-containing protein</fullName>
    </recommendedName>
</protein>
<dbReference type="InterPro" id="IPR055170">
    <property type="entry name" value="GFO_IDH_MocA-like_dom"/>
</dbReference>
<dbReference type="GO" id="GO:0006740">
    <property type="term" value="P:NADPH regeneration"/>
    <property type="evidence" value="ECO:0007669"/>
    <property type="project" value="TreeGrafter"/>
</dbReference>
<dbReference type="Gene3D" id="3.30.360.10">
    <property type="entry name" value="Dihydrodipicolinate Reductase, domain 2"/>
    <property type="match status" value="1"/>
</dbReference>
<dbReference type="Pfam" id="PF22725">
    <property type="entry name" value="GFO_IDH_MocA_C3"/>
    <property type="match status" value="1"/>
</dbReference>
<evidence type="ECO:0000313" key="4">
    <source>
        <dbReference type="Ensembl" id="ENSCSAVP00000014467.1"/>
    </source>
</evidence>
<evidence type="ECO:0000256" key="1">
    <source>
        <dbReference type="ARBA" id="ARBA00010928"/>
    </source>
</evidence>
<reference evidence="5" key="1">
    <citation type="submission" date="2003-08" db="EMBL/GenBank/DDBJ databases">
        <authorList>
            <person name="Birren B."/>
            <person name="Nusbaum C."/>
            <person name="Abebe A."/>
            <person name="Abouelleil A."/>
            <person name="Adekoya E."/>
            <person name="Ait-zahra M."/>
            <person name="Allen N."/>
            <person name="Allen T."/>
            <person name="An P."/>
            <person name="Anderson M."/>
            <person name="Anderson S."/>
            <person name="Arachchi H."/>
            <person name="Armbruster J."/>
            <person name="Bachantsang P."/>
            <person name="Baldwin J."/>
            <person name="Barry A."/>
            <person name="Bayul T."/>
            <person name="Blitshsteyn B."/>
            <person name="Bloom T."/>
            <person name="Blye J."/>
            <person name="Boguslavskiy L."/>
            <person name="Borowsky M."/>
            <person name="Boukhgalter B."/>
            <person name="Brunache A."/>
            <person name="Butler J."/>
            <person name="Calixte N."/>
            <person name="Calvo S."/>
            <person name="Camarata J."/>
            <person name="Campo K."/>
            <person name="Chang J."/>
            <person name="Cheshatsang Y."/>
            <person name="Citroen M."/>
            <person name="Collymore A."/>
            <person name="Considine T."/>
            <person name="Cook A."/>
            <person name="Cooke P."/>
            <person name="Corum B."/>
            <person name="Cuomo C."/>
            <person name="David R."/>
            <person name="Dawoe T."/>
            <person name="Degray S."/>
            <person name="Dodge S."/>
            <person name="Dooley K."/>
            <person name="Dorje P."/>
            <person name="Dorjee K."/>
            <person name="Dorris L."/>
            <person name="Duffey N."/>
            <person name="Dupes A."/>
            <person name="Elkins T."/>
            <person name="Engels R."/>
            <person name="Erickson J."/>
            <person name="Farina A."/>
            <person name="Faro S."/>
            <person name="Ferreira P."/>
            <person name="Fischer H."/>
            <person name="Fitzgerald M."/>
            <person name="Foley K."/>
            <person name="Gage D."/>
            <person name="Galagan J."/>
            <person name="Gearin G."/>
            <person name="Gnerre S."/>
            <person name="Gnirke A."/>
            <person name="Goyette A."/>
            <person name="Graham J."/>
            <person name="Grandbois E."/>
            <person name="Gyaltsen K."/>
            <person name="Hafez N."/>
            <person name="Hagopian D."/>
            <person name="Hagos B."/>
            <person name="Hall J."/>
            <person name="Hatcher B."/>
            <person name="Heller A."/>
            <person name="Higgins H."/>
            <person name="Honan T."/>
            <person name="Horn A."/>
            <person name="Houde N."/>
            <person name="Hughes L."/>
            <person name="Hulme W."/>
            <person name="Husby E."/>
            <person name="Iliev I."/>
            <person name="Jaffe D."/>
            <person name="Jones C."/>
            <person name="Kamal M."/>
            <person name="Kamat A."/>
            <person name="Kamvysselis M."/>
            <person name="Karlsson E."/>
            <person name="Kells C."/>
            <person name="Kieu A."/>
            <person name="Kisner P."/>
            <person name="Kodira C."/>
            <person name="Kulbokas E."/>
            <person name="Labutti K."/>
            <person name="Lama D."/>
            <person name="Landers T."/>
            <person name="Leger J."/>
            <person name="Levine S."/>
            <person name="Lewis D."/>
            <person name="Lewis T."/>
            <person name="Lindblad-toh K."/>
            <person name="Liu X."/>
            <person name="Lokyitsang T."/>
            <person name="Lokyitsang Y."/>
            <person name="Lucien O."/>
            <person name="Lui A."/>
            <person name="Ma L.J."/>
            <person name="Mabbitt R."/>
            <person name="Macdonald J."/>
            <person name="Maclean C."/>
            <person name="Major J."/>
            <person name="Manning J."/>
            <person name="Marabella R."/>
            <person name="Maru K."/>
            <person name="Matthews C."/>
            <person name="Mauceli E."/>
            <person name="Mccarthy M."/>
            <person name="Mcdonough S."/>
            <person name="Mcghee T."/>
            <person name="Meldrim J."/>
            <person name="Meneus L."/>
            <person name="Mesirov J."/>
            <person name="Mihalev A."/>
            <person name="Mihova T."/>
            <person name="Mikkelsen T."/>
            <person name="Mlenga V."/>
            <person name="Moru K."/>
            <person name="Mozes J."/>
            <person name="Mulrain L."/>
            <person name="Munson G."/>
            <person name="Naylor J."/>
            <person name="Newes C."/>
            <person name="Nguyen C."/>
            <person name="Nguyen N."/>
            <person name="Nguyen T."/>
            <person name="Nicol R."/>
            <person name="Nielsen C."/>
            <person name="Nizzari M."/>
            <person name="Norbu C."/>
            <person name="Norbu N."/>
            <person name="O'donnell P."/>
            <person name="Okoawo O."/>
            <person name="O'leary S."/>
            <person name="Omotosho B."/>
            <person name="O'neill K."/>
            <person name="Osman S."/>
            <person name="Parker S."/>
            <person name="Perrin D."/>
            <person name="Phunkhang P."/>
            <person name="Piqani B."/>
            <person name="Purcell S."/>
            <person name="Rachupka T."/>
            <person name="Ramasamy U."/>
            <person name="Rameau R."/>
            <person name="Ray V."/>
            <person name="Raymond C."/>
            <person name="Retta R."/>
            <person name="Richardson S."/>
            <person name="Rise C."/>
            <person name="Rodriguez J."/>
            <person name="Rogers J."/>
            <person name="Rogov P."/>
            <person name="Rutman M."/>
            <person name="Schupbach R."/>
            <person name="Seaman C."/>
            <person name="Settipalli S."/>
            <person name="Sharpe T."/>
            <person name="Sheridan J."/>
            <person name="Sherpa N."/>
            <person name="Shi J."/>
            <person name="Smirnov S."/>
            <person name="Smith C."/>
            <person name="Sougnez C."/>
            <person name="Spencer B."/>
            <person name="Stalker J."/>
            <person name="Stange-thomann N."/>
            <person name="Stavropoulos S."/>
            <person name="Stetson K."/>
            <person name="Stone C."/>
            <person name="Stone S."/>
            <person name="Stubbs M."/>
            <person name="Talamas J."/>
            <person name="Tchuinga P."/>
            <person name="Tenzing P."/>
            <person name="Tesfaye S."/>
            <person name="Theodore J."/>
            <person name="Thoulutsang Y."/>
            <person name="Topham K."/>
            <person name="Towey S."/>
            <person name="Tsamla T."/>
            <person name="Tsomo N."/>
            <person name="Vallee D."/>
            <person name="Vassiliev H."/>
            <person name="Venkataraman V."/>
            <person name="Vinson J."/>
            <person name="Vo A."/>
            <person name="Wade C."/>
            <person name="Wang S."/>
            <person name="Wangchuk T."/>
            <person name="Wangdi T."/>
            <person name="Whittaker C."/>
            <person name="Wilkinson J."/>
            <person name="Wu Y."/>
            <person name="Wyman D."/>
            <person name="Yadav S."/>
            <person name="Yang S."/>
            <person name="Yang X."/>
            <person name="Yeager S."/>
            <person name="Yee E."/>
            <person name="Young G."/>
            <person name="Zainoun J."/>
            <person name="Zembeck L."/>
            <person name="Zimmer A."/>
            <person name="Zody M."/>
            <person name="Lander E."/>
        </authorList>
    </citation>
    <scope>NUCLEOTIDE SEQUENCE [LARGE SCALE GENOMIC DNA]</scope>
</reference>
<dbReference type="Ensembl" id="ENSCSAVT00000014632.1">
    <property type="protein sequence ID" value="ENSCSAVP00000014467.1"/>
    <property type="gene ID" value="ENSCSAVG00000008465.1"/>
</dbReference>
<accession>H2ZA52</accession>
<dbReference type="GeneTree" id="ENSGT00690000102863"/>